<reference evidence="17" key="5">
    <citation type="submission" date="2023-09" db="PDB data bank">
        <title>Komagataella pastoris Cytochrome c oxidase (9 subunits) in complex with human VMAT2.</title>
        <authorList>
            <person name="Ye J."/>
            <person name="Liu B."/>
            <person name="Li W."/>
        </authorList>
    </citation>
    <scope>STRUCTURE BY ELECTRON MICROSCOPY (3.26 ANGSTROMS) OF 5-60</scope>
</reference>
<dbReference type="Proteomes" id="UP000006853">
    <property type="component" value="Chromosome 2"/>
</dbReference>
<reference evidence="14 15" key="1">
    <citation type="journal article" date="2011" name="J. Biotechnol.">
        <title>High-quality genome sequence of Pichia pastoris CBS7435.</title>
        <authorList>
            <person name="Kuberl A."/>
            <person name="Schneider J."/>
            <person name="Thallinger G.G."/>
            <person name="Anderl I."/>
            <person name="Wibberg D."/>
            <person name="Hajek T."/>
            <person name="Jaenicke S."/>
            <person name="Brinkrolf K."/>
            <person name="Goesmann A."/>
            <person name="Szczepanowski R."/>
            <person name="Puhler A."/>
            <person name="Schwab H."/>
            <person name="Glieder A."/>
            <person name="Pichler H."/>
        </authorList>
    </citation>
    <scope>NUCLEOTIDE SEQUENCE [LARGE SCALE GENOMIC DNA]</scope>
    <source>
        <strain evidence="15">ATCC 76273 / CBS 7435 / CECT 11047 / NRRL Y-11430 / Wegner 21-1</strain>
    </source>
</reference>
<keyword evidence="16 17" id="KW-0002">3D-structure</keyword>
<evidence type="ECO:0000256" key="6">
    <source>
        <dbReference type="ARBA" id="ARBA00022792"/>
    </source>
</evidence>
<evidence type="ECO:0007829" key="17">
    <source>
        <dbReference type="PDB" id="8UCK"/>
    </source>
</evidence>
<dbReference type="EMDB" id="EMD-42128"/>
<feature type="transmembrane region" description="Helical" evidence="13">
    <location>
        <begin position="17"/>
        <end position="37"/>
    </location>
</feature>
<dbReference type="PANTHER" id="PTHR28264">
    <property type="entry name" value="CYTOCHROME C OXIDASE SUBUNIT 7A"/>
    <property type="match status" value="1"/>
</dbReference>
<proteinExistence type="evidence at protein level"/>
<dbReference type="GO" id="GO:0004129">
    <property type="term" value="F:cytochrome-c oxidase activity"/>
    <property type="evidence" value="ECO:0007669"/>
    <property type="project" value="TreeGrafter"/>
</dbReference>
<reference evidence="20" key="6">
    <citation type="submission" date="2023-09" db="PDB data bank">
        <title>Komagataella pastoris Cytochrome c oxidase in complex with human VMAT2 and Histamine.</title>
        <authorList>
            <person name="Ye J."/>
            <person name="Liu B."/>
            <person name="Li W."/>
        </authorList>
    </citation>
    <scope>STRUCTURE BY ELECTRON MICROSCOPY (3.31 ANGSTROMS) OF 5-60</scope>
</reference>
<dbReference type="PDB" id="8UCL">
    <property type="method" value="EM"/>
    <property type="resolution" value="3.18 A"/>
    <property type="chains" value="i=5-60"/>
</dbReference>
<dbReference type="SMR" id="A0A1G4KPQ9"/>
<reference evidence="16" key="3">
    <citation type="submission" date="2023-09" db="PDB data bank">
        <title>cryoEM structure of Komagataella pastoris Cytochrome c oxidase (11 subunits) in complex with human VMAT2.</title>
        <authorList>
            <person name="Ye J."/>
            <person name="Liu B."/>
            <person name="Li W."/>
        </authorList>
    </citation>
    <scope>STRUCTURE BY ELECTRON MICROSCOPY (3.20 ANGSTROMS) OF 5-61</scope>
</reference>
<evidence type="ECO:0007829" key="21">
    <source>
        <dbReference type="PDB" id="8UCO"/>
    </source>
</evidence>
<evidence type="ECO:0000256" key="3">
    <source>
        <dbReference type="ARBA" id="ARBA00008862"/>
    </source>
</evidence>
<keyword evidence="10 12" id="KW-0472">Membrane</keyword>
<evidence type="ECO:0000313" key="14">
    <source>
        <dbReference type="EMBL" id="SCV11997.1"/>
    </source>
</evidence>
<dbReference type="PDB" id="8UCM">
    <property type="method" value="EM"/>
    <property type="resolution" value="3.14 A"/>
    <property type="chains" value="i=5-60"/>
</dbReference>
<keyword evidence="9 12" id="KW-0496">Mitochondrion</keyword>
<keyword evidence="7 13" id="KW-1133">Transmembrane helix</keyword>
<evidence type="ECO:0000256" key="13">
    <source>
        <dbReference type="SAM" id="Phobius"/>
    </source>
</evidence>
<reference evidence="18" key="9">
    <citation type="submission" date="2023-09" db="PDB data bank">
        <title>Komagataella pastoris Cytochrome c oxidase in complex with human VMAT2 and Tetrabenazine.</title>
        <authorList>
            <person name="Ye J."/>
            <person name="Liu B."/>
            <person name="Li W."/>
        </authorList>
    </citation>
    <scope>STRUCTURE BY ELECTRON MICROSCOPY (3.18 ANGSTROMS) OF 5-60</scope>
</reference>
<evidence type="ECO:0000256" key="10">
    <source>
        <dbReference type="ARBA" id="ARBA00023136"/>
    </source>
</evidence>
<keyword evidence="8 12" id="KW-0560">Oxidoreductase</keyword>
<protein>
    <recommendedName>
        <fullName evidence="4 12">Cytochrome c oxidase subunit 9, mitochondrial</fullName>
    </recommendedName>
    <alternativeName>
        <fullName evidence="11 12">Cytochrome c oxidase polypeptide VIIA</fullName>
    </alternativeName>
</protein>
<dbReference type="PDB" id="8UCN">
    <property type="method" value="EM"/>
    <property type="resolution" value="3.31 A"/>
    <property type="chains" value="i=5-60"/>
</dbReference>
<dbReference type="EMDB" id="EMD-42130"/>
<organism evidence="14 15">
    <name type="scientific">Komagataella phaffii (strain ATCC 76273 / CBS 7435 / CECT 11047 / NRRL Y-11430 / Wegner 21-1)</name>
    <name type="common">Yeast</name>
    <name type="synonym">Pichia pastoris</name>
    <dbReference type="NCBI Taxonomy" id="981350"/>
    <lineage>
        <taxon>Eukaryota</taxon>
        <taxon>Fungi</taxon>
        <taxon>Dikarya</taxon>
        <taxon>Ascomycota</taxon>
        <taxon>Saccharomycotina</taxon>
        <taxon>Pichiomycetes</taxon>
        <taxon>Pichiales</taxon>
        <taxon>Pichiaceae</taxon>
        <taxon>Komagataella</taxon>
    </lineage>
</organism>
<gene>
    <name evidence="14" type="primary">COX9</name>
    <name evidence="14" type="ordered locus">PP7435_Chr2-1671</name>
</gene>
<comment type="pathway">
    <text evidence="2 12">Energy metabolism; oxidative phosphorylation.</text>
</comment>
<dbReference type="EMBL" id="FR839629">
    <property type="protein sequence ID" value="SCV11997.1"/>
    <property type="molecule type" value="Genomic_DNA"/>
</dbReference>
<keyword evidence="15" id="KW-1185">Reference proteome</keyword>
<keyword evidence="5 13" id="KW-0812">Transmembrane</keyword>
<reference evidence="19" key="7">
    <citation type="submission" date="2023-09" db="PDB data bank">
        <title>Komagataella pastoris Cytochrome c oxidase in complex with human VMAT2 and Reserpine.</title>
        <authorList>
            <person name="Ye J."/>
            <person name="Liu B."/>
            <person name="Li W."/>
        </authorList>
    </citation>
    <scope>STRUCTURE BY ELECTRON MICROSCOPY (3.14 ANGSTROMS) OF 5-60</scope>
</reference>
<dbReference type="EMDB" id="EMD-42129"/>
<dbReference type="PANTHER" id="PTHR28264:SF1">
    <property type="entry name" value="CYTOCHROME C OXIDASE SUBUNIT 6C"/>
    <property type="match status" value="1"/>
</dbReference>
<keyword evidence="6 12" id="KW-0999">Mitochondrion inner membrane</keyword>
<evidence type="ECO:0000256" key="12">
    <source>
        <dbReference type="PIRNR" id="PIRNR000283"/>
    </source>
</evidence>
<evidence type="ECO:0000256" key="7">
    <source>
        <dbReference type="ARBA" id="ARBA00022989"/>
    </source>
</evidence>
<evidence type="ECO:0000256" key="4">
    <source>
        <dbReference type="ARBA" id="ARBA00016081"/>
    </source>
</evidence>
<dbReference type="EMDB" id="EMD-42131"/>
<dbReference type="PIRSF" id="PIRSF000283">
    <property type="entry name" value="COX9"/>
    <property type="match status" value="1"/>
</dbReference>
<reference evidence="21" key="4">
    <citation type="submission" date="2023-09" db="PDB data bank">
        <title>cryoEM structure of Komagataella pastoris Cytochrome c oxidase (9 subunits) in complex with human VMAT2 and Amphetamin.</title>
        <authorList>
            <person name="Ye J."/>
            <person name="Liu B."/>
            <person name="Li W."/>
        </authorList>
    </citation>
    <scope>STRUCTURE BY ELECTRON MICROSCOPY (3.25 ANGSTROMS) OF 5-60</scope>
</reference>
<evidence type="ECO:0007829" key="18">
    <source>
        <dbReference type="PDB" id="8UCL"/>
    </source>
</evidence>
<comment type="function">
    <text evidence="12">Component of the cytochrome c oxidase, the last enzyme in the mitochondrial electron transport chain which drives oxidative phosphorylation.</text>
</comment>
<dbReference type="GO" id="GO:0005743">
    <property type="term" value="C:mitochondrial inner membrane"/>
    <property type="evidence" value="ECO:0007669"/>
    <property type="project" value="UniProtKB-SubCell"/>
</dbReference>
<dbReference type="CDD" id="cd22888">
    <property type="entry name" value="CcO_VIIa_fungal"/>
    <property type="match status" value="1"/>
</dbReference>
<dbReference type="EMDB" id="EMD-42133"/>
<evidence type="ECO:0000256" key="2">
    <source>
        <dbReference type="ARBA" id="ARBA00004673"/>
    </source>
</evidence>
<dbReference type="EMDB" id="EMD-42134"/>
<evidence type="ECO:0000313" key="15">
    <source>
        <dbReference type="Proteomes" id="UP000006853"/>
    </source>
</evidence>
<dbReference type="EMDB" id="EMD-42132"/>
<dbReference type="GO" id="GO:0006123">
    <property type="term" value="P:mitochondrial electron transport, cytochrome c to oxygen"/>
    <property type="evidence" value="ECO:0007669"/>
    <property type="project" value="InterPro"/>
</dbReference>
<dbReference type="UniPathway" id="UPA00705"/>
<reference evidence="22" key="8">
    <citation type="submission" date="2023-09" db="PDB data bank">
        <title>Komagataella pastoris Cytochrome c oxidase in complex with human VMAT2 and Serotonin.</title>
        <authorList>
            <person name="Ye J."/>
            <person name="Liu B."/>
            <person name="Li W."/>
        </authorList>
    </citation>
    <scope>STRUCTURE BY ELECTRON MICROSCOPY (3.28 ANGSTROMS) OF 5-60</scope>
</reference>
<evidence type="ECO:0000256" key="5">
    <source>
        <dbReference type="ARBA" id="ARBA00022692"/>
    </source>
</evidence>
<evidence type="ECO:0007829" key="19">
    <source>
        <dbReference type="PDB" id="8UCM"/>
    </source>
</evidence>
<dbReference type="AlphaFoldDB" id="A0A1G4KPQ9"/>
<evidence type="ECO:0000256" key="11">
    <source>
        <dbReference type="ARBA" id="ARBA00031091"/>
    </source>
</evidence>
<evidence type="ECO:0007829" key="22">
    <source>
        <dbReference type="PDB" id="8UCP"/>
    </source>
</evidence>
<comment type="subcellular location">
    <subcellularLocation>
        <location evidence="1">Mitochondrion inner membrane</location>
        <topology evidence="1">Single-pass membrane protein</topology>
    </subcellularLocation>
</comment>
<evidence type="ECO:0000256" key="9">
    <source>
        <dbReference type="ARBA" id="ARBA00023128"/>
    </source>
</evidence>
<dbReference type="PDB" id="8UCP">
    <property type="method" value="EM"/>
    <property type="resolution" value="3.28 A"/>
    <property type="chains" value="i=5-60"/>
</dbReference>
<sequence>MAAASLTRIQGSVKRRILTDISVGLTLGFGFASYWWWGVHKPTVAHRENYYIELAKKKKAEEA</sequence>
<reference evidence="14 15" key="2">
    <citation type="journal article" date="2016" name="FEMS Yeast Res.">
        <title>Curation of the genome annotation of Pichia pastoris (Komagataella phaffii) CBS7435 from gene level to protein function.</title>
        <authorList>
            <person name="Valli M."/>
            <person name="Tatto N.E."/>
            <person name="Peymann A."/>
            <person name="Gruber C."/>
            <person name="Landes N."/>
            <person name="Ekker H."/>
            <person name="Thallinger G.G."/>
            <person name="Mattanovich D."/>
            <person name="Gasser B."/>
            <person name="Graf A.B."/>
        </authorList>
    </citation>
    <scope>GENOME REANNOTATION</scope>
    <source>
        <strain evidence="14 15">ATCC 76273 / CBS 7435 / CECT 11047 / NRRL Y-11430 / Wegner 21-1</strain>
    </source>
</reference>
<accession>A0A1G4KPQ9</accession>
<name>A0A1G4KPQ9_KOMPC</name>
<comment type="similarity">
    <text evidence="3 12">Belongs to the fungal cytochrome c oxidase subunit 7a family.</text>
</comment>
<dbReference type="PDB" id="8UCJ">
    <property type="method" value="EM"/>
    <property type="resolution" value="3.20 A"/>
    <property type="chains" value="i=5-61"/>
</dbReference>
<dbReference type="GO" id="GO:0016491">
    <property type="term" value="F:oxidoreductase activity"/>
    <property type="evidence" value="ECO:0007669"/>
    <property type="project" value="UniProtKB-KW"/>
</dbReference>
<dbReference type="PDB" id="8UCO">
    <property type="method" value="EM"/>
    <property type="resolution" value="3.25 A"/>
    <property type="chains" value="i=5-60"/>
</dbReference>
<dbReference type="PDB" id="8UCK">
    <property type="method" value="EM"/>
    <property type="resolution" value="3.26 A"/>
    <property type="chains" value="i=5-60"/>
</dbReference>
<dbReference type="InterPro" id="IPR014368">
    <property type="entry name" value="Cyt_c_oxidase_su7a_fun"/>
</dbReference>
<evidence type="ECO:0000256" key="8">
    <source>
        <dbReference type="ARBA" id="ARBA00023002"/>
    </source>
</evidence>
<evidence type="ECO:0007829" key="16">
    <source>
        <dbReference type="PDB" id="8UCJ"/>
    </source>
</evidence>
<evidence type="ECO:0000256" key="1">
    <source>
        <dbReference type="ARBA" id="ARBA00004434"/>
    </source>
</evidence>
<evidence type="ECO:0007829" key="20">
    <source>
        <dbReference type="PDB" id="8UCN"/>
    </source>
</evidence>